<feature type="domain" description="DDH" evidence="1">
    <location>
        <begin position="89"/>
        <end position="242"/>
    </location>
</feature>
<organism evidence="3 4">
    <name type="scientific">Leptolyngbya subtilissima DQ-A4</name>
    <dbReference type="NCBI Taxonomy" id="2933933"/>
    <lineage>
        <taxon>Bacteria</taxon>
        <taxon>Bacillati</taxon>
        <taxon>Cyanobacteriota</taxon>
        <taxon>Cyanophyceae</taxon>
        <taxon>Leptolyngbyales</taxon>
        <taxon>Leptolyngbyaceae</taxon>
        <taxon>Leptolyngbya group</taxon>
        <taxon>Leptolyngbya</taxon>
    </lineage>
</organism>
<proteinExistence type="predicted"/>
<dbReference type="Pfam" id="PF02272">
    <property type="entry name" value="DHHA1"/>
    <property type="match status" value="1"/>
</dbReference>
<protein>
    <submittedName>
        <fullName evidence="3">Single-stranded-DNA-specific exonuclease RecJ</fullName>
    </submittedName>
</protein>
<keyword evidence="4" id="KW-1185">Reference proteome</keyword>
<dbReference type="SUPFAM" id="SSF64182">
    <property type="entry name" value="DHH phosphoesterases"/>
    <property type="match status" value="1"/>
</dbReference>
<reference evidence="3 4" key="1">
    <citation type="submission" date="2022-04" db="EMBL/GenBank/DDBJ databases">
        <title>Positive selection, recombination, and allopatry shape intraspecific diversity of widespread and dominant cyanobacteria.</title>
        <authorList>
            <person name="Wei J."/>
            <person name="Shu W."/>
            <person name="Hu C."/>
        </authorList>
    </citation>
    <scope>NUCLEOTIDE SEQUENCE [LARGE SCALE GENOMIC DNA]</scope>
    <source>
        <strain evidence="3 4">DQ-A4</strain>
    </source>
</reference>
<accession>A0ABV0K870</accession>
<dbReference type="Gene3D" id="3.10.310.30">
    <property type="match status" value="1"/>
</dbReference>
<dbReference type="GO" id="GO:0004527">
    <property type="term" value="F:exonuclease activity"/>
    <property type="evidence" value="ECO:0007669"/>
    <property type="project" value="UniProtKB-KW"/>
</dbReference>
<evidence type="ECO:0000259" key="2">
    <source>
        <dbReference type="Pfam" id="PF02272"/>
    </source>
</evidence>
<keyword evidence="3" id="KW-0540">Nuclease</keyword>
<dbReference type="Gene3D" id="3.90.1640.30">
    <property type="match status" value="1"/>
</dbReference>
<name>A0ABV0K870_9CYAN</name>
<dbReference type="PANTHER" id="PTHR30255">
    <property type="entry name" value="SINGLE-STRANDED-DNA-SPECIFIC EXONUCLEASE RECJ"/>
    <property type="match status" value="1"/>
</dbReference>
<dbReference type="InterPro" id="IPR004610">
    <property type="entry name" value="RecJ"/>
</dbReference>
<evidence type="ECO:0000313" key="4">
    <source>
        <dbReference type="Proteomes" id="UP001482513"/>
    </source>
</evidence>
<feature type="domain" description="DHHA1" evidence="2">
    <location>
        <begin position="369"/>
        <end position="468"/>
    </location>
</feature>
<dbReference type="InterPro" id="IPR003156">
    <property type="entry name" value="DHHA1_dom"/>
</dbReference>
<keyword evidence="3" id="KW-0378">Hydrolase</keyword>
<dbReference type="Pfam" id="PF01368">
    <property type="entry name" value="DHH"/>
    <property type="match status" value="1"/>
</dbReference>
<keyword evidence="3" id="KW-0269">Exonuclease</keyword>
<sequence>MDALPLRWNLPKADAAPESWVATVARAVPGTTPPRWLAQVLWQRQLGSTEPLEGWLNPALYQPTPASTLGPAMAIAVSRLKQAIATEEKVAIWGDFDADGVTSTAVLWDGLGQLIPKGDRLTYFIPNRLSESHGLSQRGLDHLAEWGATLLVTCDTGSTSGTEIAYAKTLGLEVIVTDHHTLPEDDIGAIALINPRSLPPEHPLATLSGVAVAYKLLEGLYAALDTPPPLPLDHVLDLVAIGLIADLVELRGDCRYLAQIGLQRLQTQTQPNSPYPRPGLAELLALCKRTGDRPTDISFGLGPRINAVSRIHGDASFCVELLTSRDRDRTKTLAYEAELANTRRKALQRDLYSQVMARLAQVDLATTRCLVLADESWPTGILGLVAGQVTQALGRPTILLRIDPPSEDGSPRLARGSARSVTGLDLYQLFQAQSALLTGFGGHPLAAGLTLPVEHIEVLAAALNRMVREQLGGDGAPQPLLQVDLTVTVADLGQPLFRELKWLEPCGMGNPVPKLLLGNVWFRNVFHKKLRDRQNKAVSFIKTEFELWDDAAEAGFPGEWWGHYRDELPPGRCDVVVELDFNSNTGYHVKLIDVRPIAVGKPESELRPSNSVLDWRQHTPEDQEHVLIVNQIPMQWSDWQVWQRQAAQAKLPLALAFSPAIDDLSPGEVWQELVGLAKYLARTQTPVTRSQLGDRLRLSPTSLSLGLAALATAGFKIAAPDSTAPEADTIIVQVDPTPVSPDPAAVQHFLEVVQEEQFRRRYFAQVPVAALSW</sequence>
<dbReference type="EMBL" id="JAMPKX010000006">
    <property type="protein sequence ID" value="MEP0948122.1"/>
    <property type="molecule type" value="Genomic_DNA"/>
</dbReference>
<evidence type="ECO:0000259" key="1">
    <source>
        <dbReference type="Pfam" id="PF01368"/>
    </source>
</evidence>
<dbReference type="Proteomes" id="UP001482513">
    <property type="component" value="Unassembled WGS sequence"/>
</dbReference>
<dbReference type="InterPro" id="IPR001667">
    <property type="entry name" value="DDH_dom"/>
</dbReference>
<dbReference type="InterPro" id="IPR051673">
    <property type="entry name" value="SSDNA_exonuclease_RecJ"/>
</dbReference>
<dbReference type="PANTHER" id="PTHR30255:SF2">
    <property type="entry name" value="SINGLE-STRANDED-DNA-SPECIFIC EXONUCLEASE RECJ"/>
    <property type="match status" value="1"/>
</dbReference>
<dbReference type="InterPro" id="IPR038763">
    <property type="entry name" value="DHH_sf"/>
</dbReference>
<dbReference type="RefSeq" id="WP_190705533.1">
    <property type="nucleotide sequence ID" value="NZ_JAMPKX010000006.1"/>
</dbReference>
<gene>
    <name evidence="3" type="primary">recJ</name>
    <name evidence="3" type="ORF">NC992_14655</name>
</gene>
<evidence type="ECO:0000313" key="3">
    <source>
        <dbReference type="EMBL" id="MEP0948122.1"/>
    </source>
</evidence>
<comment type="caution">
    <text evidence="3">The sequence shown here is derived from an EMBL/GenBank/DDBJ whole genome shotgun (WGS) entry which is preliminary data.</text>
</comment>
<dbReference type="NCBIfam" id="TIGR00644">
    <property type="entry name" value="recJ"/>
    <property type="match status" value="1"/>
</dbReference>